<evidence type="ECO:0000259" key="8">
    <source>
        <dbReference type="Pfam" id="PF02771"/>
    </source>
</evidence>
<keyword evidence="4 5" id="KW-0274">FAD</keyword>
<dbReference type="SUPFAM" id="SSF47203">
    <property type="entry name" value="Acyl-CoA dehydrogenase C-terminal domain-like"/>
    <property type="match status" value="1"/>
</dbReference>
<evidence type="ECO:0000256" key="4">
    <source>
        <dbReference type="ARBA" id="ARBA00022827"/>
    </source>
</evidence>
<dbReference type="InterPro" id="IPR013786">
    <property type="entry name" value="AcylCoA_DH/ox_N"/>
</dbReference>
<dbReference type="InterPro" id="IPR009075">
    <property type="entry name" value="AcylCo_DH/oxidase_C"/>
</dbReference>
<name>A0A222VLX6_9PSEU</name>
<gene>
    <name evidence="9" type="ORF">SAMN05421630_102562</name>
</gene>
<dbReference type="InterPro" id="IPR046373">
    <property type="entry name" value="Acyl-CoA_Oxase/DH_mid-dom_sf"/>
</dbReference>
<dbReference type="EMBL" id="FMZE01000002">
    <property type="protein sequence ID" value="SDC55690.1"/>
    <property type="molecule type" value="Genomic_DNA"/>
</dbReference>
<evidence type="ECO:0000259" key="7">
    <source>
        <dbReference type="Pfam" id="PF02770"/>
    </source>
</evidence>
<comment type="similarity">
    <text evidence="2 5">Belongs to the acyl-CoA dehydrogenase family.</text>
</comment>
<dbReference type="InterPro" id="IPR037069">
    <property type="entry name" value="AcylCoA_DH/ox_N_sf"/>
</dbReference>
<feature type="domain" description="Acyl-CoA oxidase/dehydrogenase middle" evidence="7">
    <location>
        <begin position="155"/>
        <end position="232"/>
    </location>
</feature>
<organism evidence="9 10">
    <name type="scientific">Prauserella marina</name>
    <dbReference type="NCBI Taxonomy" id="530584"/>
    <lineage>
        <taxon>Bacteria</taxon>
        <taxon>Bacillati</taxon>
        <taxon>Actinomycetota</taxon>
        <taxon>Actinomycetes</taxon>
        <taxon>Pseudonocardiales</taxon>
        <taxon>Pseudonocardiaceae</taxon>
        <taxon>Prauserella</taxon>
    </lineage>
</organism>
<dbReference type="PIRSF" id="PIRSF016578">
    <property type="entry name" value="HsaA"/>
    <property type="match status" value="1"/>
</dbReference>
<dbReference type="InterPro" id="IPR009100">
    <property type="entry name" value="AcylCoA_DH/oxidase_NM_dom_sf"/>
</dbReference>
<dbReference type="InterPro" id="IPR036250">
    <property type="entry name" value="AcylCo_DH-like_C"/>
</dbReference>
<dbReference type="Gene3D" id="2.40.110.10">
    <property type="entry name" value="Butyryl-CoA Dehydrogenase, subunit A, domain 2"/>
    <property type="match status" value="1"/>
</dbReference>
<sequence>MSRQTEDHCLTGELCEPTTEQGTDLLDLLSAHIPRITAESADNDRDGTFPADVFEALRKDGVLGGTVPKELGGLGVDSLYDVALALQMVAKADASTALALHMQLSRGLTLTHEWLHGSPSARSLAERLLRPMGSSDAVVCTTVKDAVAHRIVSKLTPAPGGGWVLTGRKMLASMAPIATVFVISAQTDVEGRPPGQAAAVISRDTEGLTVLDNWDGLGMRASGSVDIVMDNCFVADEDIFFRGLVGEHDDAMLAGQTVSSITMLGIYIGVAQAARDIAIGTVRKRGNDQAGTRTLVAEIDARLHSLRAAAGSALSLAEAPATGTLADPGERGRRMMTSFQSAKLVVNRTAPEIVGDCLTLVGGASFAAGHPLSRLLRDVRAGSFMHPFTYADAVDFLSAQALAP</sequence>
<keyword evidence="3 5" id="KW-0285">Flavoprotein</keyword>
<dbReference type="PANTHER" id="PTHR43884">
    <property type="entry name" value="ACYL-COA DEHYDROGENASE"/>
    <property type="match status" value="1"/>
</dbReference>
<dbReference type="AlphaFoldDB" id="A0A222VLX6"/>
<dbReference type="GO" id="GO:0050660">
    <property type="term" value="F:flavin adenine dinucleotide binding"/>
    <property type="evidence" value="ECO:0007669"/>
    <property type="project" value="InterPro"/>
</dbReference>
<dbReference type="InterPro" id="IPR006091">
    <property type="entry name" value="Acyl-CoA_Oxase/DH_mid-dom"/>
</dbReference>
<dbReference type="Pfam" id="PF02771">
    <property type="entry name" value="Acyl-CoA_dh_N"/>
    <property type="match status" value="1"/>
</dbReference>
<evidence type="ECO:0000256" key="5">
    <source>
        <dbReference type="RuleBase" id="RU362125"/>
    </source>
</evidence>
<comment type="cofactor">
    <cofactor evidence="1 5">
        <name>FAD</name>
        <dbReference type="ChEBI" id="CHEBI:57692"/>
    </cofactor>
</comment>
<dbReference type="OrthoDB" id="8174998at2"/>
<dbReference type="Pfam" id="PF00441">
    <property type="entry name" value="Acyl-CoA_dh_1"/>
    <property type="match status" value="1"/>
</dbReference>
<evidence type="ECO:0000259" key="6">
    <source>
        <dbReference type="Pfam" id="PF00441"/>
    </source>
</evidence>
<dbReference type="STRING" id="530584.SAMN05421630_102562"/>
<dbReference type="GO" id="GO:0003995">
    <property type="term" value="F:acyl-CoA dehydrogenase activity"/>
    <property type="evidence" value="ECO:0007669"/>
    <property type="project" value="TreeGrafter"/>
</dbReference>
<dbReference type="Gene3D" id="1.10.540.10">
    <property type="entry name" value="Acyl-CoA dehydrogenase/oxidase, N-terminal domain"/>
    <property type="match status" value="1"/>
</dbReference>
<proteinExistence type="inferred from homology"/>
<protein>
    <submittedName>
        <fullName evidence="9">Acyl-CoA dehydrogenase</fullName>
    </submittedName>
</protein>
<evidence type="ECO:0000256" key="2">
    <source>
        <dbReference type="ARBA" id="ARBA00009347"/>
    </source>
</evidence>
<dbReference type="Pfam" id="PF02770">
    <property type="entry name" value="Acyl-CoA_dh_M"/>
    <property type="match status" value="1"/>
</dbReference>
<accession>A0A222VLX6</accession>
<feature type="domain" description="Acyl-CoA dehydrogenase/oxidase C-terminal" evidence="6">
    <location>
        <begin position="261"/>
        <end position="384"/>
    </location>
</feature>
<dbReference type="CDD" id="cd00567">
    <property type="entry name" value="ACAD"/>
    <property type="match status" value="1"/>
</dbReference>
<dbReference type="Proteomes" id="UP000199494">
    <property type="component" value="Unassembled WGS sequence"/>
</dbReference>
<feature type="domain" description="Acyl-CoA dehydrogenase/oxidase N-terminal" evidence="8">
    <location>
        <begin position="38"/>
        <end position="105"/>
    </location>
</feature>
<reference evidence="9 10" key="1">
    <citation type="submission" date="2016-10" db="EMBL/GenBank/DDBJ databases">
        <authorList>
            <person name="de Groot N.N."/>
        </authorList>
    </citation>
    <scope>NUCLEOTIDE SEQUENCE [LARGE SCALE GENOMIC DNA]</scope>
    <source>
        <strain evidence="9 10">CGMCC 4.5506</strain>
    </source>
</reference>
<dbReference type="Gene3D" id="1.20.140.10">
    <property type="entry name" value="Butyryl-CoA Dehydrogenase, subunit A, domain 3"/>
    <property type="match status" value="1"/>
</dbReference>
<keyword evidence="5" id="KW-0560">Oxidoreductase</keyword>
<evidence type="ECO:0000256" key="3">
    <source>
        <dbReference type="ARBA" id="ARBA00022630"/>
    </source>
</evidence>
<evidence type="ECO:0000313" key="9">
    <source>
        <dbReference type="EMBL" id="SDC55690.1"/>
    </source>
</evidence>
<dbReference type="SUPFAM" id="SSF56645">
    <property type="entry name" value="Acyl-CoA dehydrogenase NM domain-like"/>
    <property type="match status" value="1"/>
</dbReference>
<keyword evidence="10" id="KW-1185">Reference proteome</keyword>
<evidence type="ECO:0000256" key="1">
    <source>
        <dbReference type="ARBA" id="ARBA00001974"/>
    </source>
</evidence>
<dbReference type="PANTHER" id="PTHR43884:SF12">
    <property type="entry name" value="ISOVALERYL-COA DEHYDROGENASE, MITOCHONDRIAL-RELATED"/>
    <property type="match status" value="1"/>
</dbReference>
<evidence type="ECO:0000313" key="10">
    <source>
        <dbReference type="Proteomes" id="UP000199494"/>
    </source>
</evidence>
<dbReference type="RefSeq" id="WP_091800902.1">
    <property type="nucleotide sequence ID" value="NZ_CP016353.1"/>
</dbReference>
<dbReference type="KEGG" id="pmad:BAY61_07770"/>